<dbReference type="AlphaFoldDB" id="A0A381W5C1"/>
<sequence>MSLVDTPTLDHSQFARNMDGSIDFDAYCGLSGSILHGELRIDVEVIDARQRYGHLDLLVTPISGDGSRWTERKNVHLHLDPALREPQPRPLVEVLLEEPPSGNDVTVVETTADKGVRSLFGAMTTRLASK</sequence>
<proteinExistence type="predicted"/>
<evidence type="ECO:0000313" key="1">
    <source>
        <dbReference type="EMBL" id="SVA47662.1"/>
    </source>
</evidence>
<feature type="non-terminal residue" evidence="1">
    <location>
        <position position="130"/>
    </location>
</feature>
<accession>A0A381W5C1</accession>
<organism evidence="1">
    <name type="scientific">marine metagenome</name>
    <dbReference type="NCBI Taxonomy" id="408172"/>
    <lineage>
        <taxon>unclassified sequences</taxon>
        <taxon>metagenomes</taxon>
        <taxon>ecological metagenomes</taxon>
    </lineage>
</organism>
<dbReference type="EMBL" id="UINC01010738">
    <property type="protein sequence ID" value="SVA47662.1"/>
    <property type="molecule type" value="Genomic_DNA"/>
</dbReference>
<reference evidence="1" key="1">
    <citation type="submission" date="2018-05" db="EMBL/GenBank/DDBJ databases">
        <authorList>
            <person name="Lanie J.A."/>
            <person name="Ng W.-L."/>
            <person name="Kazmierczak K.M."/>
            <person name="Andrzejewski T.M."/>
            <person name="Davidsen T.M."/>
            <person name="Wayne K.J."/>
            <person name="Tettelin H."/>
            <person name="Glass J.I."/>
            <person name="Rusch D."/>
            <person name="Podicherti R."/>
            <person name="Tsui H.-C.T."/>
            <person name="Winkler M.E."/>
        </authorList>
    </citation>
    <scope>NUCLEOTIDE SEQUENCE</scope>
</reference>
<gene>
    <name evidence="1" type="ORF">METZ01_LOCUS100516</name>
</gene>
<protein>
    <submittedName>
        <fullName evidence="1">Uncharacterized protein</fullName>
    </submittedName>
</protein>
<name>A0A381W5C1_9ZZZZ</name>